<accession>A0A060SUG1</accession>
<organism evidence="2 3">
    <name type="scientific">Pycnoporus cinnabarinus</name>
    <name type="common">Cinnabar-red polypore</name>
    <name type="synonym">Trametes cinnabarina</name>
    <dbReference type="NCBI Taxonomy" id="5643"/>
    <lineage>
        <taxon>Eukaryota</taxon>
        <taxon>Fungi</taxon>
        <taxon>Dikarya</taxon>
        <taxon>Basidiomycota</taxon>
        <taxon>Agaricomycotina</taxon>
        <taxon>Agaricomycetes</taxon>
        <taxon>Polyporales</taxon>
        <taxon>Polyporaceae</taxon>
        <taxon>Trametes</taxon>
    </lineage>
</organism>
<keyword evidence="3" id="KW-1185">Reference proteome</keyword>
<dbReference type="STRING" id="5643.A0A060SUG1"/>
<reference evidence="2" key="1">
    <citation type="submission" date="2014-01" db="EMBL/GenBank/DDBJ databases">
        <title>The genome of the white-rot fungus Pycnoporus cinnabarinus: a basidiomycete model with a versatile arsenal for lignocellulosic biomass breakdown.</title>
        <authorList>
            <person name="Levasseur A."/>
            <person name="Lomascolo A."/>
            <person name="Ruiz-Duenas F.J."/>
            <person name="Uzan E."/>
            <person name="Piumi F."/>
            <person name="Kues U."/>
            <person name="Ram A.F.J."/>
            <person name="Murat C."/>
            <person name="Haon M."/>
            <person name="Benoit I."/>
            <person name="Arfi Y."/>
            <person name="Chevret D."/>
            <person name="Drula E."/>
            <person name="Kwon M.J."/>
            <person name="Gouret P."/>
            <person name="Lesage-Meessen L."/>
            <person name="Lombard V."/>
            <person name="Mariette J."/>
            <person name="Noirot C."/>
            <person name="Park J."/>
            <person name="Patyshakuliyeva A."/>
            <person name="Wieneger R.A.B."/>
            <person name="Wosten H.A.B."/>
            <person name="Martin F."/>
            <person name="Coutinho P.M."/>
            <person name="de Vries R."/>
            <person name="Martinez A.T."/>
            <person name="Klopp C."/>
            <person name="Pontarotti P."/>
            <person name="Henrissat B."/>
            <person name="Record E."/>
        </authorList>
    </citation>
    <scope>NUCLEOTIDE SEQUENCE [LARGE SCALE GENOMIC DNA]</scope>
    <source>
        <strain evidence="2">BRFM137</strain>
    </source>
</reference>
<comment type="caution">
    <text evidence="2">The sequence shown here is derived from an EMBL/GenBank/DDBJ whole genome shotgun (WGS) entry which is preliminary data.</text>
</comment>
<dbReference type="OrthoDB" id="2576496at2759"/>
<feature type="region of interest" description="Disordered" evidence="1">
    <location>
        <begin position="1"/>
        <end position="93"/>
    </location>
</feature>
<dbReference type="HOGENOM" id="CLU_1422070_0_0_1"/>
<evidence type="ECO:0000313" key="3">
    <source>
        <dbReference type="Proteomes" id="UP000029665"/>
    </source>
</evidence>
<evidence type="ECO:0000256" key="1">
    <source>
        <dbReference type="SAM" id="MobiDB-lite"/>
    </source>
</evidence>
<feature type="compositionally biased region" description="Basic and acidic residues" evidence="1">
    <location>
        <begin position="182"/>
        <end position="191"/>
    </location>
</feature>
<proteinExistence type="predicted"/>
<evidence type="ECO:0000313" key="2">
    <source>
        <dbReference type="EMBL" id="CDO75824.1"/>
    </source>
</evidence>
<sequence length="191" mass="21581">MHKELPRKNNSVHPLVLRATRRPHPHRPIELSPLPEKPVPAYTLTTPTVRPARFRESRAPTASQNGRRKWRTMHANEELSEEEESSIPLADLPHLDLQHVPEVIVRRRPLEPMMQQSRPQNMVVPPIRAPDPPVSIGYSAFARRFVELERAGIIDGTGLWPSEKAKTTQGSEDGGGRGNPESSKKQRSTEQ</sequence>
<dbReference type="AlphaFoldDB" id="A0A060SUG1"/>
<dbReference type="EMBL" id="CCBP010000297">
    <property type="protein sequence ID" value="CDO75824.1"/>
    <property type="molecule type" value="Genomic_DNA"/>
</dbReference>
<dbReference type="Proteomes" id="UP000029665">
    <property type="component" value="Unassembled WGS sequence"/>
</dbReference>
<feature type="region of interest" description="Disordered" evidence="1">
    <location>
        <begin position="156"/>
        <end position="191"/>
    </location>
</feature>
<protein>
    <submittedName>
        <fullName evidence="2">Uncharacterized protein</fullName>
    </submittedName>
</protein>
<name>A0A060SUG1_PYCCI</name>
<gene>
    <name evidence="2" type="ORF">BN946_scf184951.g22</name>
</gene>